<name>A0ABT7J0T0_9ACTN</name>
<accession>A0ABT7J0T0</accession>
<dbReference type="PROSITE" id="PS51257">
    <property type="entry name" value="PROKAR_LIPOPROTEIN"/>
    <property type="match status" value="1"/>
</dbReference>
<evidence type="ECO:0000256" key="1">
    <source>
        <dbReference type="SAM" id="SignalP"/>
    </source>
</evidence>
<dbReference type="RefSeq" id="WP_093722511.1">
    <property type="nucleotide sequence ID" value="NZ_JASJUS010000016.1"/>
</dbReference>
<keyword evidence="2" id="KW-0449">Lipoprotein</keyword>
<dbReference type="Proteomes" id="UP001241926">
    <property type="component" value="Unassembled WGS sequence"/>
</dbReference>
<protein>
    <submittedName>
        <fullName evidence="2">Lipoprotein</fullName>
    </submittedName>
</protein>
<dbReference type="EMBL" id="JASJUS010000016">
    <property type="protein sequence ID" value="MDL2078410.1"/>
    <property type="molecule type" value="Genomic_DNA"/>
</dbReference>
<keyword evidence="1" id="KW-0732">Signal</keyword>
<sequence>MSRRAVCAAVLVALVTGCSAEAEDGDAKGAVKSDAEVAESGRTIGGKSSACELPVTFDIAEDWKAEAVDTSDPDFVMRQGPVTLVCEIDAKPAGNIGFLRAWTGKPGDTDARGVLESFVAGQDGVSKEKYGSFTANGLDGAEVTYTYTSELLDEAKQERALAVTTNEGPVVLHLGGLDSGEHRAMLPALELARKTLHTSRAE</sequence>
<proteinExistence type="predicted"/>
<organism evidence="2 3">
    <name type="scientific">Streptomyces fuscus</name>
    <dbReference type="NCBI Taxonomy" id="3048495"/>
    <lineage>
        <taxon>Bacteria</taxon>
        <taxon>Bacillati</taxon>
        <taxon>Actinomycetota</taxon>
        <taxon>Actinomycetes</taxon>
        <taxon>Kitasatosporales</taxon>
        <taxon>Streptomycetaceae</taxon>
        <taxon>Streptomyces</taxon>
    </lineage>
</organism>
<dbReference type="InterPro" id="IPR044058">
    <property type="entry name" value="Lipoprotein_23"/>
</dbReference>
<gene>
    <name evidence="2" type="ORF">QNN03_18410</name>
</gene>
<reference evidence="2 3" key="1">
    <citation type="submission" date="2023-05" db="EMBL/GenBank/DDBJ databases">
        <title>Streptomyces fuscus sp. nov., a brown-black pigment producing actinomyces isolated from dry sand of Sea duck farm.</title>
        <authorList>
            <person name="Xie J."/>
            <person name="Shen N."/>
        </authorList>
    </citation>
    <scope>NUCLEOTIDE SEQUENCE [LARGE SCALE GENOMIC DNA]</scope>
    <source>
        <strain evidence="2 3">GXMU-J15</strain>
    </source>
</reference>
<evidence type="ECO:0000313" key="2">
    <source>
        <dbReference type="EMBL" id="MDL2078410.1"/>
    </source>
</evidence>
<keyword evidence="3" id="KW-1185">Reference proteome</keyword>
<evidence type="ECO:0000313" key="3">
    <source>
        <dbReference type="Proteomes" id="UP001241926"/>
    </source>
</evidence>
<dbReference type="Pfam" id="PF18966">
    <property type="entry name" value="Lipoprotein_23"/>
    <property type="match status" value="1"/>
</dbReference>
<feature type="chain" id="PRO_5047295732" evidence="1">
    <location>
        <begin position="23"/>
        <end position="202"/>
    </location>
</feature>
<feature type="signal peptide" evidence="1">
    <location>
        <begin position="1"/>
        <end position="22"/>
    </location>
</feature>
<comment type="caution">
    <text evidence="2">The sequence shown here is derived from an EMBL/GenBank/DDBJ whole genome shotgun (WGS) entry which is preliminary data.</text>
</comment>